<keyword evidence="7 11" id="KW-0274">FAD</keyword>
<comment type="subunit">
    <text evidence="9 11">Homodimer. Heterotetramer of two MnmE and two MnmG subunits.</text>
</comment>
<feature type="domain" description="tRNA uridine 5-carboxymethylaminomethyl modification enzyme C-terminal subdomain" evidence="12">
    <location>
        <begin position="528"/>
        <end position="599"/>
    </location>
</feature>
<dbReference type="Proteomes" id="UP000317178">
    <property type="component" value="Chromosome"/>
</dbReference>
<evidence type="ECO:0000256" key="3">
    <source>
        <dbReference type="ARBA" id="ARBA00007653"/>
    </source>
</evidence>
<dbReference type="GO" id="GO:0030488">
    <property type="term" value="P:tRNA methylation"/>
    <property type="evidence" value="ECO:0007669"/>
    <property type="project" value="TreeGrafter"/>
</dbReference>
<feature type="binding site" evidence="11">
    <location>
        <position position="181"/>
    </location>
    <ligand>
        <name>FAD</name>
        <dbReference type="ChEBI" id="CHEBI:57692"/>
    </ligand>
</feature>
<dbReference type="InterPro" id="IPR040131">
    <property type="entry name" value="MnmG_N"/>
</dbReference>
<name>A0A518CL32_9PLAN</name>
<feature type="binding site" evidence="11">
    <location>
        <begin position="273"/>
        <end position="287"/>
    </location>
    <ligand>
        <name>NAD(+)</name>
        <dbReference type="ChEBI" id="CHEBI:57540"/>
    </ligand>
</feature>
<accession>A0A518CL32</accession>
<dbReference type="SUPFAM" id="SSF51905">
    <property type="entry name" value="FAD/NAD(P)-binding domain"/>
    <property type="match status" value="1"/>
</dbReference>
<evidence type="ECO:0000256" key="10">
    <source>
        <dbReference type="ARBA" id="ARBA00031800"/>
    </source>
</evidence>
<evidence type="ECO:0000256" key="7">
    <source>
        <dbReference type="ARBA" id="ARBA00022827"/>
    </source>
</evidence>
<evidence type="ECO:0000256" key="2">
    <source>
        <dbReference type="ARBA" id="ARBA00003717"/>
    </source>
</evidence>
<dbReference type="GO" id="GO:0050660">
    <property type="term" value="F:flavin adenine dinucleotide binding"/>
    <property type="evidence" value="ECO:0007669"/>
    <property type="project" value="UniProtKB-UniRule"/>
</dbReference>
<dbReference type="PANTHER" id="PTHR11806:SF0">
    <property type="entry name" value="PROTEIN MTO1 HOMOLOG, MITOCHONDRIAL"/>
    <property type="match status" value="1"/>
</dbReference>
<dbReference type="OrthoDB" id="9815560at2"/>
<dbReference type="Gene3D" id="3.50.50.60">
    <property type="entry name" value="FAD/NAD(P)-binding domain"/>
    <property type="match status" value="2"/>
</dbReference>
<dbReference type="Pfam" id="PF21680">
    <property type="entry name" value="GIDA_C_1st"/>
    <property type="match status" value="1"/>
</dbReference>
<gene>
    <name evidence="11 13" type="primary">mnmG</name>
    <name evidence="11" type="synonym">gidA</name>
    <name evidence="13" type="ORF">Pla110_16530</name>
</gene>
<keyword evidence="8 11" id="KW-0520">NAD</keyword>
<keyword evidence="14" id="KW-1185">Reference proteome</keyword>
<dbReference type="PROSITE" id="PS01280">
    <property type="entry name" value="GIDA_1"/>
    <property type="match status" value="1"/>
</dbReference>
<sequence length="605" mass="67163">MTNSTYEYDALVIGAGHAGIEAALASARLGAKTALLTMSCDTVGAMSCNPAIGGVAKGQIVREIDALGGEMGLVIDENSIQFRMLNLSKGPAMHSPRAQADKKAYQFSMKNRVELQDNLTLRQEVVETLLVENNVIQGIRVRGDAIYHAPAVILTTGTFLQAIMHTGEAKSQGGRAGEGTTGTLSDSLRQLGFELERFKTGTPARINGRTIDYSVVQAQPGDENPVPFSFMNDRITQPQMECFLTETNEAVHEAIRENLHRAPMYSGQINSTGPRYCPSIEDKVVRFADKTSHQIFLEPEGRNTQEVYCNGISTSLPRDVQDQMIHSIRGLEKAEIMRYGYAVEYDFAPPTQLTPTLETKAVQGLYFAGQLNGTTGYEEAAGQGLIAGINAALKLRGDEPFVLDRNQAYLGVLIDDLVTKGVDEPYRMFTSRAEYRLLLRHDNADRRLTPLAAEIGLASADRIARLKKYEVEIDHALEILRTERYHGNSLEDRLRRQDADWSSLCQISPRLAELEISERARDQVCIETKYSGYIRRQLADVEKQAKITQLRIPEALNYKGITQLRIEAREKLDRVRPINLGQASRISGITPADLAVVTMYLKQPR</sequence>
<evidence type="ECO:0000259" key="12">
    <source>
        <dbReference type="SMART" id="SM01228"/>
    </source>
</evidence>
<organism evidence="13 14">
    <name type="scientific">Polystyrenella longa</name>
    <dbReference type="NCBI Taxonomy" id="2528007"/>
    <lineage>
        <taxon>Bacteria</taxon>
        <taxon>Pseudomonadati</taxon>
        <taxon>Planctomycetota</taxon>
        <taxon>Planctomycetia</taxon>
        <taxon>Planctomycetales</taxon>
        <taxon>Planctomycetaceae</taxon>
        <taxon>Polystyrenella</taxon>
    </lineage>
</organism>
<dbReference type="Pfam" id="PF01134">
    <property type="entry name" value="GIDA"/>
    <property type="match status" value="1"/>
</dbReference>
<dbReference type="InterPro" id="IPR049312">
    <property type="entry name" value="GIDA_C_N"/>
</dbReference>
<proteinExistence type="inferred from homology"/>
<evidence type="ECO:0000256" key="1">
    <source>
        <dbReference type="ARBA" id="ARBA00001974"/>
    </source>
</evidence>
<evidence type="ECO:0000256" key="11">
    <source>
        <dbReference type="HAMAP-Rule" id="MF_00129"/>
    </source>
</evidence>
<evidence type="ECO:0000256" key="6">
    <source>
        <dbReference type="ARBA" id="ARBA00022694"/>
    </source>
</evidence>
<dbReference type="InterPro" id="IPR026904">
    <property type="entry name" value="MnmG_C"/>
</dbReference>
<dbReference type="HAMAP" id="MF_00129">
    <property type="entry name" value="MnmG_GidA"/>
    <property type="match status" value="1"/>
</dbReference>
<dbReference type="PRINTS" id="PR00411">
    <property type="entry name" value="PNDRDTASEI"/>
</dbReference>
<dbReference type="InterPro" id="IPR047001">
    <property type="entry name" value="MnmG_C_subdom"/>
</dbReference>
<dbReference type="PANTHER" id="PTHR11806">
    <property type="entry name" value="GLUCOSE INHIBITED DIVISION PROTEIN A"/>
    <property type="match status" value="1"/>
</dbReference>
<dbReference type="NCBIfam" id="TIGR00136">
    <property type="entry name" value="mnmG_gidA"/>
    <property type="match status" value="1"/>
</dbReference>
<dbReference type="GO" id="GO:0002098">
    <property type="term" value="P:tRNA wobble uridine modification"/>
    <property type="evidence" value="ECO:0007669"/>
    <property type="project" value="InterPro"/>
</dbReference>
<dbReference type="AlphaFoldDB" id="A0A518CL32"/>
<dbReference type="RefSeq" id="WP_144994921.1">
    <property type="nucleotide sequence ID" value="NZ_CP036281.1"/>
</dbReference>
<dbReference type="InterPro" id="IPR020595">
    <property type="entry name" value="MnmG-rel_CS"/>
</dbReference>
<comment type="subcellular location">
    <subcellularLocation>
        <location evidence="11">Cytoplasm</location>
    </subcellularLocation>
</comment>
<protein>
    <recommendedName>
        <fullName evidence="4 11">tRNA uridine 5-carboxymethylaminomethyl modification enzyme MnmG</fullName>
    </recommendedName>
    <alternativeName>
        <fullName evidence="10 11">Glucose-inhibited division protein A</fullName>
    </alternativeName>
</protein>
<dbReference type="FunFam" id="3.50.50.60:FF:000002">
    <property type="entry name" value="tRNA uridine 5-carboxymethylaminomethyl modification enzyme MnmG"/>
    <property type="match status" value="1"/>
</dbReference>
<dbReference type="PROSITE" id="PS01281">
    <property type="entry name" value="GIDA_2"/>
    <property type="match status" value="1"/>
</dbReference>
<feature type="binding site" evidence="11">
    <location>
        <position position="370"/>
    </location>
    <ligand>
        <name>FAD</name>
        <dbReference type="ChEBI" id="CHEBI:57692"/>
    </ligand>
</feature>
<dbReference type="InterPro" id="IPR036188">
    <property type="entry name" value="FAD/NAD-bd_sf"/>
</dbReference>
<keyword evidence="6 11" id="KW-0819">tRNA processing</keyword>
<evidence type="ECO:0000256" key="8">
    <source>
        <dbReference type="ARBA" id="ARBA00023027"/>
    </source>
</evidence>
<comment type="function">
    <text evidence="2 11">NAD-binding protein involved in the addition of a carboxymethylaminomethyl (cmnm) group at the wobble position (U34) of certain tRNAs, forming tRNA-cmnm(5)s(2)U34.</text>
</comment>
<dbReference type="InterPro" id="IPR004416">
    <property type="entry name" value="MnmG"/>
</dbReference>
<dbReference type="InterPro" id="IPR044920">
    <property type="entry name" value="MnmG_C_subdom_sf"/>
</dbReference>
<dbReference type="Gene3D" id="1.10.10.1800">
    <property type="entry name" value="tRNA uridine 5-carboxymethylaminomethyl modification enzyme MnmG/GidA"/>
    <property type="match status" value="1"/>
</dbReference>
<evidence type="ECO:0000313" key="13">
    <source>
        <dbReference type="EMBL" id="QDU79933.1"/>
    </source>
</evidence>
<comment type="similarity">
    <text evidence="3 11">Belongs to the MnmG family.</text>
</comment>
<evidence type="ECO:0000256" key="9">
    <source>
        <dbReference type="ARBA" id="ARBA00025948"/>
    </source>
</evidence>
<dbReference type="Pfam" id="PF13932">
    <property type="entry name" value="SAM_GIDA_C"/>
    <property type="match status" value="1"/>
</dbReference>
<evidence type="ECO:0000256" key="5">
    <source>
        <dbReference type="ARBA" id="ARBA00022630"/>
    </source>
</evidence>
<dbReference type="Gene3D" id="1.10.150.570">
    <property type="entry name" value="GidA associated domain, C-terminal subdomain"/>
    <property type="match status" value="1"/>
</dbReference>
<comment type="cofactor">
    <cofactor evidence="1 11">
        <name>FAD</name>
        <dbReference type="ChEBI" id="CHEBI:57692"/>
    </cofactor>
</comment>
<dbReference type="KEGG" id="plon:Pla110_16530"/>
<evidence type="ECO:0000313" key="14">
    <source>
        <dbReference type="Proteomes" id="UP000317178"/>
    </source>
</evidence>
<dbReference type="FunFam" id="1.10.150.570:FF:000001">
    <property type="entry name" value="tRNA uridine 5-carboxymethylaminomethyl modification enzyme MnmG"/>
    <property type="match status" value="1"/>
</dbReference>
<reference evidence="13 14" key="1">
    <citation type="submission" date="2019-02" db="EMBL/GenBank/DDBJ databases">
        <title>Deep-cultivation of Planctomycetes and their phenomic and genomic characterization uncovers novel biology.</title>
        <authorList>
            <person name="Wiegand S."/>
            <person name="Jogler M."/>
            <person name="Boedeker C."/>
            <person name="Pinto D."/>
            <person name="Vollmers J."/>
            <person name="Rivas-Marin E."/>
            <person name="Kohn T."/>
            <person name="Peeters S.H."/>
            <person name="Heuer A."/>
            <person name="Rast P."/>
            <person name="Oberbeckmann S."/>
            <person name="Bunk B."/>
            <person name="Jeske O."/>
            <person name="Meyerdierks A."/>
            <person name="Storesund J.E."/>
            <person name="Kallscheuer N."/>
            <person name="Luecker S."/>
            <person name="Lage O.M."/>
            <person name="Pohl T."/>
            <person name="Merkel B.J."/>
            <person name="Hornburger P."/>
            <person name="Mueller R.-W."/>
            <person name="Bruemmer F."/>
            <person name="Labrenz M."/>
            <person name="Spormann A.M."/>
            <person name="Op den Camp H."/>
            <person name="Overmann J."/>
            <person name="Amann R."/>
            <person name="Jetten M.S.M."/>
            <person name="Mascher T."/>
            <person name="Medema M.H."/>
            <person name="Devos D.P."/>
            <person name="Kaster A.-K."/>
            <person name="Ovreas L."/>
            <person name="Rohde M."/>
            <person name="Galperin M.Y."/>
            <person name="Jogler C."/>
        </authorList>
    </citation>
    <scope>NUCLEOTIDE SEQUENCE [LARGE SCALE GENOMIC DNA]</scope>
    <source>
        <strain evidence="13 14">Pla110</strain>
    </source>
</reference>
<feature type="binding site" evidence="11">
    <location>
        <begin position="14"/>
        <end position="19"/>
    </location>
    <ligand>
        <name>FAD</name>
        <dbReference type="ChEBI" id="CHEBI:57692"/>
    </ligand>
</feature>
<dbReference type="GO" id="GO:0005829">
    <property type="term" value="C:cytosol"/>
    <property type="evidence" value="ECO:0007669"/>
    <property type="project" value="TreeGrafter"/>
</dbReference>
<keyword evidence="11" id="KW-0963">Cytoplasm</keyword>
<dbReference type="SMART" id="SM01228">
    <property type="entry name" value="GIDA_assoc_3"/>
    <property type="match status" value="1"/>
</dbReference>
<evidence type="ECO:0000256" key="4">
    <source>
        <dbReference type="ARBA" id="ARBA00020461"/>
    </source>
</evidence>
<feature type="binding site" evidence="11">
    <location>
        <position position="126"/>
    </location>
    <ligand>
        <name>FAD</name>
        <dbReference type="ChEBI" id="CHEBI:57692"/>
    </ligand>
</feature>
<dbReference type="EMBL" id="CP036281">
    <property type="protein sequence ID" value="QDU79933.1"/>
    <property type="molecule type" value="Genomic_DNA"/>
</dbReference>
<keyword evidence="5 11" id="KW-0285">Flavoprotein</keyword>
<dbReference type="InterPro" id="IPR002218">
    <property type="entry name" value="MnmG-rel"/>
</dbReference>